<evidence type="ECO:0000313" key="3">
    <source>
        <dbReference type="EMBL" id="SNR33273.1"/>
    </source>
</evidence>
<dbReference type="OrthoDB" id="9812579at2"/>
<feature type="domain" description="HTH luxR-type" evidence="2">
    <location>
        <begin position="688"/>
        <end position="753"/>
    </location>
</feature>
<gene>
    <name evidence="3" type="ORF">SAMN06265360_102215</name>
</gene>
<dbReference type="Pfam" id="PF25872">
    <property type="entry name" value="HTH_77"/>
    <property type="match status" value="1"/>
</dbReference>
<dbReference type="GO" id="GO:0006355">
    <property type="term" value="P:regulation of DNA-templated transcription"/>
    <property type="evidence" value="ECO:0007669"/>
    <property type="project" value="InterPro"/>
</dbReference>
<dbReference type="PRINTS" id="PR00038">
    <property type="entry name" value="HTHLUXR"/>
</dbReference>
<dbReference type="PRINTS" id="PR00364">
    <property type="entry name" value="DISEASERSIST"/>
</dbReference>
<dbReference type="InterPro" id="IPR000792">
    <property type="entry name" value="Tscrpt_reg_LuxR_C"/>
</dbReference>
<protein>
    <submittedName>
        <fullName evidence="3">Predicted ATPase</fullName>
    </submittedName>
</protein>
<dbReference type="GO" id="GO:0043531">
    <property type="term" value="F:ADP binding"/>
    <property type="evidence" value="ECO:0007669"/>
    <property type="project" value="InterPro"/>
</dbReference>
<dbReference type="RefSeq" id="WP_089299839.1">
    <property type="nucleotide sequence ID" value="NZ_FZNW01000002.1"/>
</dbReference>
<keyword evidence="1" id="KW-0175">Coiled coil</keyword>
<dbReference type="Pfam" id="PF00196">
    <property type="entry name" value="GerE"/>
    <property type="match status" value="1"/>
</dbReference>
<dbReference type="Gene3D" id="3.40.50.300">
    <property type="entry name" value="P-loop containing nucleotide triphosphate hydrolases"/>
    <property type="match status" value="1"/>
</dbReference>
<dbReference type="PROSITE" id="PS50043">
    <property type="entry name" value="HTH_LUXR_2"/>
    <property type="match status" value="1"/>
</dbReference>
<dbReference type="InterPro" id="IPR036388">
    <property type="entry name" value="WH-like_DNA-bd_sf"/>
</dbReference>
<evidence type="ECO:0000256" key="1">
    <source>
        <dbReference type="SAM" id="Coils"/>
    </source>
</evidence>
<organism evidence="3 4">
    <name type="scientific">Haloechinothrix alba</name>
    <dbReference type="NCBI Taxonomy" id="664784"/>
    <lineage>
        <taxon>Bacteria</taxon>
        <taxon>Bacillati</taxon>
        <taxon>Actinomycetota</taxon>
        <taxon>Actinomycetes</taxon>
        <taxon>Pseudonocardiales</taxon>
        <taxon>Pseudonocardiaceae</taxon>
        <taxon>Haloechinothrix</taxon>
    </lineage>
</organism>
<dbReference type="PANTHER" id="PTHR47691">
    <property type="entry name" value="REGULATOR-RELATED"/>
    <property type="match status" value="1"/>
</dbReference>
<dbReference type="EMBL" id="FZNW01000002">
    <property type="protein sequence ID" value="SNR33273.1"/>
    <property type="molecule type" value="Genomic_DNA"/>
</dbReference>
<dbReference type="InterPro" id="IPR016032">
    <property type="entry name" value="Sig_transdc_resp-reg_C-effctor"/>
</dbReference>
<sequence length="760" mass="82917">MTSARREVGAGGPVELTTFVGRHREVAEIQQLLGERRLITLTGPGGVGKTRLAGHVLREVKPAFRDGVVFVGLAEVRGADLLANTVAGRLGLHDRSGRQATEAVFEYLRGRRLLLVLDNCEHLIGPCATFVRSLLAGCPHVSVLVTGRQSLGIDGERVVPIPPLSVSDDAVKLFVDRATAVSPTFRAAEGNEADLNRICRYLDGLPLAIELAAARIRSLSPRQIAARLTHQLPLLTTGKRTAPQRQQTLRATLDWSYQLCTVAECAVWAHASVFAGTFDLDAAEYVCSGPEVEDGVLDTIDALLDKSILLREDVDGHVRYRMLEPLREYGHERLEACGDVVRIGRLHRDWFDRLTEAADAEWASGHQIAWIQRLNAEHANVRAALGWSLAEPGEAAVAMRMSCRLEEYWASIRGLNAEMQLWLDRALAAVPTDHPERPQAVTVSALYSLWQTKLDDAERRLAQAAELAACVRDDVVDARIAYVRSFAWMGRVRPGTAELAAGAAATFAARGLIRRELHPLFINGVAAAYEGDADAGRRALERMIALCDDCGEVYFTGMAYFGLATVEVAFGDVDAAAEAAVTSLRCALETGARLSTAYRLDCLAWVADRQGDHERAARLFGAAANVWEATGSTPDVAVSLPHRKHLKATRRALGDSRFEAAYSTGRAMTEEETARYALGEETGVRTVVADTTCPLTPRQKEIADLVADGLTNREIATKLVITPRTADTHVQHILAKLDAGNRAQIATWVAGRRRRDRGHQ</sequence>
<feature type="coiled-coil region" evidence="1">
    <location>
        <begin position="447"/>
        <end position="474"/>
    </location>
</feature>
<dbReference type="SUPFAM" id="SSF46894">
    <property type="entry name" value="C-terminal effector domain of the bipartite response regulators"/>
    <property type="match status" value="1"/>
</dbReference>
<dbReference type="GO" id="GO:0003677">
    <property type="term" value="F:DNA binding"/>
    <property type="evidence" value="ECO:0007669"/>
    <property type="project" value="InterPro"/>
</dbReference>
<dbReference type="CDD" id="cd06170">
    <property type="entry name" value="LuxR_C_like"/>
    <property type="match status" value="1"/>
</dbReference>
<evidence type="ECO:0000259" key="2">
    <source>
        <dbReference type="PROSITE" id="PS50043"/>
    </source>
</evidence>
<dbReference type="PANTHER" id="PTHR47691:SF3">
    <property type="entry name" value="HTH-TYPE TRANSCRIPTIONAL REGULATOR RV0890C-RELATED"/>
    <property type="match status" value="1"/>
</dbReference>
<proteinExistence type="predicted"/>
<dbReference type="SUPFAM" id="SSF48452">
    <property type="entry name" value="TPR-like"/>
    <property type="match status" value="1"/>
</dbReference>
<dbReference type="SUPFAM" id="SSF52540">
    <property type="entry name" value="P-loop containing nucleoside triphosphate hydrolases"/>
    <property type="match status" value="1"/>
</dbReference>
<dbReference type="InterPro" id="IPR049945">
    <property type="entry name" value="AAA_22"/>
</dbReference>
<name>A0A238VHX1_9PSEU</name>
<dbReference type="InterPro" id="IPR058852">
    <property type="entry name" value="HTH_77"/>
</dbReference>
<dbReference type="Gene3D" id="1.25.40.10">
    <property type="entry name" value="Tetratricopeptide repeat domain"/>
    <property type="match status" value="1"/>
</dbReference>
<dbReference type="Proteomes" id="UP000198348">
    <property type="component" value="Unassembled WGS sequence"/>
</dbReference>
<keyword evidence="4" id="KW-1185">Reference proteome</keyword>
<dbReference type="Pfam" id="PF13401">
    <property type="entry name" value="AAA_22"/>
    <property type="match status" value="1"/>
</dbReference>
<dbReference type="InterPro" id="IPR011990">
    <property type="entry name" value="TPR-like_helical_dom_sf"/>
</dbReference>
<evidence type="ECO:0000313" key="4">
    <source>
        <dbReference type="Proteomes" id="UP000198348"/>
    </source>
</evidence>
<reference evidence="3 4" key="1">
    <citation type="submission" date="2017-06" db="EMBL/GenBank/DDBJ databases">
        <authorList>
            <person name="Kim H.J."/>
            <person name="Triplett B.A."/>
        </authorList>
    </citation>
    <scope>NUCLEOTIDE SEQUENCE [LARGE SCALE GENOMIC DNA]</scope>
    <source>
        <strain evidence="3 4">DSM 45207</strain>
    </source>
</reference>
<accession>A0A238VHX1</accession>
<dbReference type="SMART" id="SM00421">
    <property type="entry name" value="HTH_LUXR"/>
    <property type="match status" value="1"/>
</dbReference>
<dbReference type="Gene3D" id="1.10.10.10">
    <property type="entry name" value="Winged helix-like DNA-binding domain superfamily/Winged helix DNA-binding domain"/>
    <property type="match status" value="1"/>
</dbReference>
<dbReference type="AlphaFoldDB" id="A0A238VHX1"/>
<dbReference type="InterPro" id="IPR027417">
    <property type="entry name" value="P-loop_NTPase"/>
</dbReference>